<keyword evidence="2" id="KW-1185">Reference proteome</keyword>
<proteinExistence type="predicted"/>
<gene>
    <name evidence="1" type="ORF">Amon01_000642400</name>
</gene>
<reference evidence="1" key="1">
    <citation type="submission" date="2023-04" db="EMBL/GenBank/DDBJ databases">
        <title>Ambrosiozyma monospora NBRC 1965.</title>
        <authorList>
            <person name="Ichikawa N."/>
            <person name="Sato H."/>
            <person name="Tonouchi N."/>
        </authorList>
    </citation>
    <scope>NUCLEOTIDE SEQUENCE</scope>
    <source>
        <strain evidence="1">NBRC 1965</strain>
    </source>
</reference>
<evidence type="ECO:0000313" key="2">
    <source>
        <dbReference type="Proteomes" id="UP001165063"/>
    </source>
</evidence>
<organism evidence="1 2">
    <name type="scientific">Ambrosiozyma monospora</name>
    <name type="common">Yeast</name>
    <name type="synonym">Endomycopsis monosporus</name>
    <dbReference type="NCBI Taxonomy" id="43982"/>
    <lineage>
        <taxon>Eukaryota</taxon>
        <taxon>Fungi</taxon>
        <taxon>Dikarya</taxon>
        <taxon>Ascomycota</taxon>
        <taxon>Saccharomycotina</taxon>
        <taxon>Pichiomycetes</taxon>
        <taxon>Pichiales</taxon>
        <taxon>Pichiaceae</taxon>
        <taxon>Ambrosiozyma</taxon>
    </lineage>
</organism>
<name>A0A9W7DME5_AMBMO</name>
<dbReference type="Proteomes" id="UP001165063">
    <property type="component" value="Unassembled WGS sequence"/>
</dbReference>
<accession>A0A9W7DME5</accession>
<evidence type="ECO:0000313" key="1">
    <source>
        <dbReference type="EMBL" id="GMG40704.1"/>
    </source>
</evidence>
<dbReference type="AlphaFoldDB" id="A0A9W7DME5"/>
<dbReference type="EMBL" id="BSXU01004097">
    <property type="protein sequence ID" value="GMG40704.1"/>
    <property type="molecule type" value="Genomic_DNA"/>
</dbReference>
<comment type="caution">
    <text evidence="1">The sequence shown here is derived from an EMBL/GenBank/DDBJ whole genome shotgun (WGS) entry which is preliminary data.</text>
</comment>
<sequence>MENLSYFGVITDGMLDHETMNTIPKSVRDLEIHSDYSPMVFKFNLPPFLQTLRTGPELLGHFHLSHDAVLHLDTLKLDINRLDEIYEDYPTWKFLPRTINLIYVKYYNRLMIPPNDGFTTSLLTQRMAGLRGQLPIPLPIHIPKIGSSSSHASSGYTENKMFGMSIPETIPTVEIVLQFMEEDPRCDAVYINVDPKELSQNVSYFNFWPSFNGKFDKNQYWCCFNIGYETLLQLTFCDIVCRKGSGSGHNNHDDGNGTGTGTGGYAGCGGYDNVVVVCDDAVVDHVCCYLNENAEWLVKHKGAGSLWYFTVADGFGVGDVNGWSCVIA</sequence>
<protein>
    <submittedName>
        <fullName evidence="1">Unnamed protein product</fullName>
    </submittedName>
</protein>